<comment type="caution">
    <text evidence="2">The sequence shown here is derived from an EMBL/GenBank/DDBJ whole genome shotgun (WGS) entry which is preliminary data.</text>
</comment>
<organism evidence="2 3">
    <name type="scientific">Neotoma lepida</name>
    <name type="common">Desert woodrat</name>
    <dbReference type="NCBI Taxonomy" id="56216"/>
    <lineage>
        <taxon>Eukaryota</taxon>
        <taxon>Metazoa</taxon>
        <taxon>Chordata</taxon>
        <taxon>Craniata</taxon>
        <taxon>Vertebrata</taxon>
        <taxon>Euteleostomi</taxon>
        <taxon>Mammalia</taxon>
        <taxon>Eutheria</taxon>
        <taxon>Euarchontoglires</taxon>
        <taxon>Glires</taxon>
        <taxon>Rodentia</taxon>
        <taxon>Myomorpha</taxon>
        <taxon>Muroidea</taxon>
        <taxon>Cricetidae</taxon>
        <taxon>Neotominae</taxon>
        <taxon>Neotoma</taxon>
    </lineage>
</organism>
<dbReference type="AlphaFoldDB" id="A0A1A6GB71"/>
<keyword evidence="1" id="KW-0812">Transmembrane</keyword>
<evidence type="ECO:0000313" key="2">
    <source>
        <dbReference type="EMBL" id="OBS63481.1"/>
    </source>
</evidence>
<dbReference type="EMBL" id="LZPO01099884">
    <property type="protein sequence ID" value="OBS63481.1"/>
    <property type="molecule type" value="Genomic_DNA"/>
</dbReference>
<evidence type="ECO:0000256" key="1">
    <source>
        <dbReference type="SAM" id="Phobius"/>
    </source>
</evidence>
<keyword evidence="1" id="KW-0472">Membrane</keyword>
<evidence type="ECO:0008006" key="4">
    <source>
        <dbReference type="Google" id="ProtNLM"/>
    </source>
</evidence>
<feature type="transmembrane region" description="Helical" evidence="1">
    <location>
        <begin position="118"/>
        <end position="140"/>
    </location>
</feature>
<sequence length="148" mass="16284">MSVCFSVLAEIRVMEDEEKAAESLMSNMEAAHSPSPIHCCWLRLRYLAATSIICGCSCLGVMALVFAIKIKEWNGAVGTLGQMQGKNLTKNLPPQAEERHKAGQSEEAIYWGARAQRLILASFAVWFAVLVLGPLLLWLLSYTIAQAE</sequence>
<dbReference type="STRING" id="56216.A0A1A6GB71"/>
<gene>
    <name evidence="2" type="ORF">A6R68_08035</name>
</gene>
<accession>A0A1A6GB71</accession>
<name>A0A1A6GB71_NEOLE</name>
<protein>
    <recommendedName>
        <fullName evidence="4">Transmembrane protein 265</fullName>
    </recommendedName>
</protein>
<feature type="transmembrane region" description="Helical" evidence="1">
    <location>
        <begin position="46"/>
        <end position="68"/>
    </location>
</feature>
<dbReference type="OrthoDB" id="9907795at2759"/>
<evidence type="ECO:0000313" key="3">
    <source>
        <dbReference type="Proteomes" id="UP000092124"/>
    </source>
</evidence>
<proteinExistence type="predicted"/>
<reference evidence="2 3" key="1">
    <citation type="submission" date="2016-06" db="EMBL/GenBank/DDBJ databases">
        <title>The Draft Genome Sequence and Annotation of the Desert Woodrat Neotoma lepida.</title>
        <authorList>
            <person name="Campbell M."/>
            <person name="Oakeson K.F."/>
            <person name="Yandell M."/>
            <person name="Halpert J.R."/>
            <person name="Dearing D."/>
        </authorList>
    </citation>
    <scope>NUCLEOTIDE SEQUENCE [LARGE SCALE GENOMIC DNA]</scope>
    <source>
        <strain evidence="2">417</strain>
        <tissue evidence="2">Liver</tissue>
    </source>
</reference>
<keyword evidence="3" id="KW-1185">Reference proteome</keyword>
<dbReference type="Proteomes" id="UP000092124">
    <property type="component" value="Unassembled WGS sequence"/>
</dbReference>
<keyword evidence="1" id="KW-1133">Transmembrane helix</keyword>